<dbReference type="PANTHER" id="PTHR30258:SF27">
    <property type="entry name" value="BACTERIOPHAGE ADSORPTION PROTEIN B-RELATED"/>
    <property type="match status" value="1"/>
</dbReference>
<dbReference type="InterPro" id="IPR027417">
    <property type="entry name" value="P-loop_NTPase"/>
</dbReference>
<keyword evidence="14" id="KW-0472">Membrane</keyword>
<evidence type="ECO:0000256" key="14">
    <source>
        <dbReference type="ARBA" id="ARBA00023136"/>
    </source>
</evidence>
<keyword evidence="8" id="KW-0479">Metal-binding</keyword>
<evidence type="ECO:0000256" key="3">
    <source>
        <dbReference type="ARBA" id="ARBA00004533"/>
    </source>
</evidence>
<evidence type="ECO:0000256" key="8">
    <source>
        <dbReference type="ARBA" id="ARBA00022723"/>
    </source>
</evidence>
<organism evidence="19 20">
    <name type="scientific">Stutzerimonas nitrititolerans</name>
    <dbReference type="NCBI Taxonomy" id="2482751"/>
    <lineage>
        <taxon>Bacteria</taxon>
        <taxon>Pseudomonadati</taxon>
        <taxon>Pseudomonadota</taxon>
        <taxon>Gammaproteobacteria</taxon>
        <taxon>Pseudomonadales</taxon>
        <taxon>Pseudomonadaceae</taxon>
        <taxon>Stutzerimonas</taxon>
    </lineage>
</organism>
<dbReference type="InterPro" id="IPR003593">
    <property type="entry name" value="AAA+_ATPase"/>
</dbReference>
<dbReference type="CDD" id="cd01129">
    <property type="entry name" value="PulE-GspE-like"/>
    <property type="match status" value="1"/>
</dbReference>
<reference evidence="19 20" key="1">
    <citation type="submission" date="2018-10" db="EMBL/GenBank/DDBJ databases">
        <title>Pseudomonas sp. GL14 genome.</title>
        <authorList>
            <person name="Peng J."/>
            <person name="Liu Z.-P."/>
        </authorList>
    </citation>
    <scope>NUCLEOTIDE SEQUENCE [LARGE SCALE GENOMIC DNA]</scope>
    <source>
        <strain evidence="19 20">GL14</strain>
    </source>
</reference>
<keyword evidence="12 16" id="KW-0653">Protein transport</keyword>
<dbReference type="PROSITE" id="PS00662">
    <property type="entry name" value="T2SP_E"/>
    <property type="match status" value="1"/>
</dbReference>
<dbReference type="PANTHER" id="PTHR30258">
    <property type="entry name" value="TYPE II SECRETION SYSTEM PROTEIN GSPE-RELATED"/>
    <property type="match status" value="1"/>
</dbReference>
<sequence>MSSLEGTLTPARLPFAFARRHGVFLRDGESGLRLCAREGAPLTALQEAQRVAGGALPMQWLTPEAFDEALGNAYQHDSSDAMLMVEGLGKDMDLHSLADHIEKTEDLLEQEDDAPIIRLINALLGEAIRENASDIHVETFEKRLVIRFRVDGILREVVQPKRELAALLVSRIKVMARLDIAEKRVPQDGRISLRVGGREVDIRVSTLPSANGERVVLRLLDKQAGRLTLQHLGMSERDRQRMEQAVKRPHGIILVTGPTGSGKTTTLYASLTTLNDRTRNILTVEDPIEYNLEGIGQTQVNTKVDMTFARGLRAILRQDPDVVMVGEIRDQETADMAVQASLTGHLVLSTLHTNSAIGAVTRLVDMGVEPFLISSSLLGVLAQRLVRVLCNDCKRAYVADEAECALFGIDLSEAPTLYHAEGCDVCRQLGYRGRTGIYELVLFDDSLRSMIHTRVAEQEMIRHARELGPSIRADGLRKVLEGVTTIEEVLRVTSDDRRSGQGDRRQGGDRRGTARDRRATDR</sequence>
<comment type="catalytic activity">
    <reaction evidence="15">
        <text>ATP + H2O + cellular proteinSide 1 = ADP + phosphate + cellular proteinSide 2.</text>
        <dbReference type="EC" id="7.4.2.8"/>
    </reaction>
</comment>
<evidence type="ECO:0000259" key="18">
    <source>
        <dbReference type="PROSITE" id="PS00662"/>
    </source>
</evidence>
<comment type="subcellular location">
    <subcellularLocation>
        <location evidence="3 16">Cell inner membrane</location>
    </subcellularLocation>
</comment>
<dbReference type="EMBL" id="RFFL01000008">
    <property type="protein sequence ID" value="RMI00660.1"/>
    <property type="molecule type" value="Genomic_DNA"/>
</dbReference>
<dbReference type="Proteomes" id="UP000269134">
    <property type="component" value="Unassembled WGS sequence"/>
</dbReference>
<dbReference type="RefSeq" id="WP_122077499.1">
    <property type="nucleotide sequence ID" value="NZ_RFFL01000008.1"/>
</dbReference>
<evidence type="ECO:0000313" key="19">
    <source>
        <dbReference type="EMBL" id="RMI00660.1"/>
    </source>
</evidence>
<dbReference type="NCBIfam" id="TIGR02533">
    <property type="entry name" value="type_II_gspE"/>
    <property type="match status" value="1"/>
</dbReference>
<accession>A0ABX9V5N7</accession>
<dbReference type="Pfam" id="PF22341">
    <property type="entry name" value="GSPE_N1E"/>
    <property type="match status" value="1"/>
</dbReference>
<evidence type="ECO:0000256" key="12">
    <source>
        <dbReference type="ARBA" id="ARBA00022927"/>
    </source>
</evidence>
<dbReference type="Gene3D" id="3.40.50.300">
    <property type="entry name" value="P-loop containing nucleotide triphosphate hydrolases"/>
    <property type="match status" value="1"/>
</dbReference>
<evidence type="ECO:0000256" key="11">
    <source>
        <dbReference type="ARBA" id="ARBA00022840"/>
    </source>
</evidence>
<evidence type="ECO:0000256" key="9">
    <source>
        <dbReference type="ARBA" id="ARBA00022741"/>
    </source>
</evidence>
<dbReference type="SUPFAM" id="SSF160246">
    <property type="entry name" value="EspE N-terminal domain-like"/>
    <property type="match status" value="1"/>
</dbReference>
<evidence type="ECO:0000256" key="13">
    <source>
        <dbReference type="ARBA" id="ARBA00022967"/>
    </source>
</evidence>
<evidence type="ECO:0000313" key="20">
    <source>
        <dbReference type="Proteomes" id="UP000269134"/>
    </source>
</evidence>
<protein>
    <recommendedName>
        <fullName evidence="16">Type II secretion system protein E</fullName>
        <shortName evidence="16">T2SS protein E</shortName>
    </recommendedName>
    <alternativeName>
        <fullName evidence="16">Type II traffic warden ATPase</fullName>
    </alternativeName>
</protein>
<evidence type="ECO:0000256" key="7">
    <source>
        <dbReference type="ARBA" id="ARBA00022519"/>
    </source>
</evidence>
<keyword evidence="6" id="KW-1003">Cell membrane</keyword>
<comment type="caution">
    <text evidence="19">The sequence shown here is derived from an EMBL/GenBank/DDBJ whole genome shotgun (WGS) entry which is preliminary data.</text>
</comment>
<dbReference type="Gene3D" id="3.30.450.90">
    <property type="match status" value="1"/>
</dbReference>
<evidence type="ECO:0000256" key="16">
    <source>
        <dbReference type="RuleBase" id="RU366070"/>
    </source>
</evidence>
<gene>
    <name evidence="19" type="primary">gspE</name>
    <name evidence="19" type="ORF">EA795_11935</name>
</gene>
<proteinExistence type="inferred from homology"/>
<evidence type="ECO:0000256" key="17">
    <source>
        <dbReference type="SAM" id="MobiDB-lite"/>
    </source>
</evidence>
<name>A0ABX9V5N7_9GAMM</name>
<keyword evidence="5 16" id="KW-0813">Transport</keyword>
<keyword evidence="13" id="KW-1278">Translocase</keyword>
<comment type="similarity">
    <text evidence="4 16">Belongs to the GSP E family.</text>
</comment>
<comment type="cofactor">
    <cofactor evidence="1">
        <name>Zn(2+)</name>
        <dbReference type="ChEBI" id="CHEBI:29105"/>
    </cofactor>
</comment>
<feature type="region of interest" description="Disordered" evidence="17">
    <location>
        <begin position="492"/>
        <end position="522"/>
    </location>
</feature>
<keyword evidence="20" id="KW-1185">Reference proteome</keyword>
<evidence type="ECO:0000256" key="5">
    <source>
        <dbReference type="ARBA" id="ARBA00022448"/>
    </source>
</evidence>
<feature type="domain" description="Bacterial type II secretion system protein E" evidence="18">
    <location>
        <begin position="316"/>
        <end position="330"/>
    </location>
</feature>
<keyword evidence="10" id="KW-0862">Zinc</keyword>
<dbReference type="InterPro" id="IPR001482">
    <property type="entry name" value="T2SS/T4SS_dom"/>
</dbReference>
<dbReference type="SUPFAM" id="SSF52540">
    <property type="entry name" value="P-loop containing nucleoside triphosphate hydrolases"/>
    <property type="match status" value="1"/>
</dbReference>
<evidence type="ECO:0000256" key="15">
    <source>
        <dbReference type="ARBA" id="ARBA00034006"/>
    </source>
</evidence>
<dbReference type="GeneID" id="84609750"/>
<evidence type="ECO:0000256" key="10">
    <source>
        <dbReference type="ARBA" id="ARBA00022833"/>
    </source>
</evidence>
<keyword evidence="9 16" id="KW-0547">Nucleotide-binding</keyword>
<dbReference type="Pfam" id="PF00437">
    <property type="entry name" value="T2SSE"/>
    <property type="match status" value="1"/>
</dbReference>
<keyword evidence="7" id="KW-0997">Cell inner membrane</keyword>
<comment type="function">
    <text evidence="2 16">ATPase component of the type II secretion system required for the energy-dependent secretion of extracellular factors such as proteases and toxins from the periplasm. Acts as a molecular motor to provide the energy that is required for assembly of the pseudopilus and the extrusion of substrates generated in the cytoplasm.</text>
</comment>
<dbReference type="InterPro" id="IPR037257">
    <property type="entry name" value="T2SS_E_N_sf"/>
</dbReference>
<dbReference type="InterPro" id="IPR013369">
    <property type="entry name" value="T2SS_GspE"/>
</dbReference>
<evidence type="ECO:0000256" key="1">
    <source>
        <dbReference type="ARBA" id="ARBA00001947"/>
    </source>
</evidence>
<evidence type="ECO:0000256" key="6">
    <source>
        <dbReference type="ARBA" id="ARBA00022475"/>
    </source>
</evidence>
<keyword evidence="11 16" id="KW-0067">ATP-binding</keyword>
<dbReference type="InterPro" id="IPR054757">
    <property type="entry name" value="GSPE_N1E"/>
</dbReference>
<dbReference type="SMART" id="SM00382">
    <property type="entry name" value="AAA"/>
    <property type="match status" value="1"/>
</dbReference>
<dbReference type="Gene3D" id="3.30.300.160">
    <property type="entry name" value="Type II secretion system, protein E, N-terminal domain"/>
    <property type="match status" value="1"/>
</dbReference>
<evidence type="ECO:0000256" key="2">
    <source>
        <dbReference type="ARBA" id="ARBA00003288"/>
    </source>
</evidence>
<evidence type="ECO:0000256" key="4">
    <source>
        <dbReference type="ARBA" id="ARBA00006611"/>
    </source>
</evidence>